<feature type="compositionally biased region" description="Basic and acidic residues" evidence="1">
    <location>
        <begin position="63"/>
        <end position="73"/>
    </location>
</feature>
<name>A0AAE0TLM2_9BIVA</name>
<keyword evidence="3" id="KW-1185">Reference proteome</keyword>
<proteinExistence type="predicted"/>
<reference evidence="2" key="1">
    <citation type="journal article" date="2021" name="Genome Biol. Evol.">
        <title>A High-Quality Reference Genome for a Parasitic Bivalve with Doubly Uniparental Inheritance (Bivalvia: Unionida).</title>
        <authorList>
            <person name="Smith C.H."/>
        </authorList>
    </citation>
    <scope>NUCLEOTIDE SEQUENCE</scope>
    <source>
        <strain evidence="2">CHS0354</strain>
    </source>
</reference>
<dbReference type="AlphaFoldDB" id="A0AAE0TLM2"/>
<feature type="region of interest" description="Disordered" evidence="1">
    <location>
        <begin position="1"/>
        <end position="73"/>
    </location>
</feature>
<evidence type="ECO:0000313" key="3">
    <source>
        <dbReference type="Proteomes" id="UP001195483"/>
    </source>
</evidence>
<comment type="caution">
    <text evidence="2">The sequence shown here is derived from an EMBL/GenBank/DDBJ whole genome shotgun (WGS) entry which is preliminary data.</text>
</comment>
<protein>
    <submittedName>
        <fullName evidence="2">Uncharacterized protein</fullName>
    </submittedName>
</protein>
<accession>A0AAE0TLM2</accession>
<evidence type="ECO:0000313" key="2">
    <source>
        <dbReference type="EMBL" id="KAK3611828.1"/>
    </source>
</evidence>
<organism evidence="2 3">
    <name type="scientific">Potamilus streckersoni</name>
    <dbReference type="NCBI Taxonomy" id="2493646"/>
    <lineage>
        <taxon>Eukaryota</taxon>
        <taxon>Metazoa</taxon>
        <taxon>Spiralia</taxon>
        <taxon>Lophotrochozoa</taxon>
        <taxon>Mollusca</taxon>
        <taxon>Bivalvia</taxon>
        <taxon>Autobranchia</taxon>
        <taxon>Heteroconchia</taxon>
        <taxon>Palaeoheterodonta</taxon>
        <taxon>Unionida</taxon>
        <taxon>Unionoidea</taxon>
        <taxon>Unionidae</taxon>
        <taxon>Ambleminae</taxon>
        <taxon>Lampsilini</taxon>
        <taxon>Potamilus</taxon>
    </lineage>
</organism>
<sequence length="73" mass="8426">MRTDHNRQVEGKNLQKGSHQPVVEVLTGDYDHEPGKTSRQRTDRAIEFRTDDRGQEQEFGMHVSDDKDAGLKF</sequence>
<dbReference type="Proteomes" id="UP001195483">
    <property type="component" value="Unassembled WGS sequence"/>
</dbReference>
<reference evidence="2" key="2">
    <citation type="journal article" date="2021" name="Genome Biol. Evol.">
        <title>Developing a high-quality reference genome for a parasitic bivalve with doubly uniparental inheritance (Bivalvia: Unionida).</title>
        <authorList>
            <person name="Smith C.H."/>
        </authorList>
    </citation>
    <scope>NUCLEOTIDE SEQUENCE</scope>
    <source>
        <strain evidence="2">CHS0354</strain>
        <tissue evidence="2">Mantle</tissue>
    </source>
</reference>
<feature type="compositionally biased region" description="Basic and acidic residues" evidence="1">
    <location>
        <begin position="29"/>
        <end position="56"/>
    </location>
</feature>
<dbReference type="EMBL" id="JAEAOA010002337">
    <property type="protein sequence ID" value="KAK3611828.1"/>
    <property type="molecule type" value="Genomic_DNA"/>
</dbReference>
<evidence type="ECO:0000256" key="1">
    <source>
        <dbReference type="SAM" id="MobiDB-lite"/>
    </source>
</evidence>
<reference evidence="2" key="3">
    <citation type="submission" date="2023-05" db="EMBL/GenBank/DDBJ databases">
        <authorList>
            <person name="Smith C.H."/>
        </authorList>
    </citation>
    <scope>NUCLEOTIDE SEQUENCE</scope>
    <source>
        <strain evidence="2">CHS0354</strain>
        <tissue evidence="2">Mantle</tissue>
    </source>
</reference>
<feature type="compositionally biased region" description="Basic and acidic residues" evidence="1">
    <location>
        <begin position="1"/>
        <end position="10"/>
    </location>
</feature>
<gene>
    <name evidence="2" type="ORF">CHS0354_040500</name>
</gene>